<dbReference type="PANTHER" id="PTHR47537:SF2">
    <property type="entry name" value="CUBILIN"/>
    <property type="match status" value="1"/>
</dbReference>
<accession>A0A6V7US45</accession>
<evidence type="ECO:0000256" key="3">
    <source>
        <dbReference type="SAM" id="Phobius"/>
    </source>
</evidence>
<sequence length="419" mass="48149">MKIPEGTSFLNLIFILLSFVKLSFHQLACPVRIVSHRLITSGQYNSGKGNIHSMSGIWRHFSTDKSTIHKQISAALGSEMIESSVQMPGPNNSAIIYSEHYEPDSENSLFNNFKCQFIFIGAPDERVQVIFHWFHLRLMPSLTISSRINLNQTNIFGRCEESDHLLAHVLLNERMSKIFEFCGDELPAQLMSANNVLTLTYVLKSALIGRGINQFSDNNEESEESKEDREHHYGWIAEYRFITDYGNQPSILNGNDSCSFLFDGTINKTGNVWSPNYPGFYPRNVDCQYVFLGAKDQVVFVTFEYFDVEGRGQCDDKAKSDFVLFSNYRTRDRTNRRFCGALRPKDTIKSESNYFRMIFHSNDIFDGTGFFARYQFFDQGSTRKLPKLMSTSGSNKLKISSILTTFLIFIFRIWLVINN</sequence>
<feature type="signal peptide" evidence="4">
    <location>
        <begin position="1"/>
        <end position="25"/>
    </location>
</feature>
<dbReference type="SUPFAM" id="SSF49854">
    <property type="entry name" value="Spermadhesin, CUB domain"/>
    <property type="match status" value="2"/>
</dbReference>
<feature type="domain" description="CUB" evidence="5">
    <location>
        <begin position="258"/>
        <end position="377"/>
    </location>
</feature>
<dbReference type="GO" id="GO:0005886">
    <property type="term" value="C:plasma membrane"/>
    <property type="evidence" value="ECO:0007669"/>
    <property type="project" value="TreeGrafter"/>
</dbReference>
<name>A0A6V7US45_MELEN</name>
<dbReference type="InterPro" id="IPR035914">
    <property type="entry name" value="Sperma_CUB_dom_sf"/>
</dbReference>
<dbReference type="CDD" id="cd00041">
    <property type="entry name" value="CUB"/>
    <property type="match status" value="1"/>
</dbReference>
<protein>
    <recommendedName>
        <fullName evidence="5">CUB domain-containing protein</fullName>
    </recommendedName>
</protein>
<evidence type="ECO:0000256" key="1">
    <source>
        <dbReference type="ARBA" id="ARBA00023157"/>
    </source>
</evidence>
<dbReference type="SMART" id="SM00042">
    <property type="entry name" value="CUB"/>
    <property type="match status" value="1"/>
</dbReference>
<keyword evidence="3" id="KW-0472">Membrane</keyword>
<evidence type="ECO:0000313" key="7">
    <source>
        <dbReference type="Proteomes" id="UP000580250"/>
    </source>
</evidence>
<feature type="transmembrane region" description="Helical" evidence="3">
    <location>
        <begin position="397"/>
        <end position="417"/>
    </location>
</feature>
<dbReference type="FunFam" id="2.60.120.290:FF:000058">
    <property type="entry name" value="CUB domaincontaining protein"/>
    <property type="match status" value="1"/>
</dbReference>
<comment type="caution">
    <text evidence="6">The sequence shown here is derived from an EMBL/GenBank/DDBJ whole genome shotgun (WGS) entry which is preliminary data.</text>
</comment>
<dbReference type="OrthoDB" id="6369184at2759"/>
<evidence type="ECO:0000256" key="4">
    <source>
        <dbReference type="SAM" id="SignalP"/>
    </source>
</evidence>
<dbReference type="InterPro" id="IPR000859">
    <property type="entry name" value="CUB_dom"/>
</dbReference>
<dbReference type="Gene3D" id="2.60.120.290">
    <property type="entry name" value="Spermadhesin, CUB domain"/>
    <property type="match status" value="2"/>
</dbReference>
<evidence type="ECO:0000256" key="2">
    <source>
        <dbReference type="PROSITE-ProRule" id="PRU00059"/>
    </source>
</evidence>
<dbReference type="EMBL" id="CAJEWN010000099">
    <property type="protein sequence ID" value="CAD2163637.1"/>
    <property type="molecule type" value="Genomic_DNA"/>
</dbReference>
<dbReference type="Proteomes" id="UP000580250">
    <property type="component" value="Unassembled WGS sequence"/>
</dbReference>
<keyword evidence="4" id="KW-0732">Signal</keyword>
<gene>
    <name evidence="6" type="ORF">MENT_LOCUS16109</name>
</gene>
<keyword evidence="3" id="KW-1133">Transmembrane helix</keyword>
<dbReference type="InterPro" id="IPR053207">
    <property type="entry name" value="Non-NMDA_GluR_Accessory"/>
</dbReference>
<organism evidence="6 7">
    <name type="scientific">Meloidogyne enterolobii</name>
    <name type="common">Root-knot nematode worm</name>
    <name type="synonym">Meloidogyne mayaguensis</name>
    <dbReference type="NCBI Taxonomy" id="390850"/>
    <lineage>
        <taxon>Eukaryota</taxon>
        <taxon>Metazoa</taxon>
        <taxon>Ecdysozoa</taxon>
        <taxon>Nematoda</taxon>
        <taxon>Chromadorea</taxon>
        <taxon>Rhabditida</taxon>
        <taxon>Tylenchina</taxon>
        <taxon>Tylenchomorpha</taxon>
        <taxon>Tylenchoidea</taxon>
        <taxon>Meloidogynidae</taxon>
        <taxon>Meloidogyninae</taxon>
        <taxon>Meloidogyne</taxon>
    </lineage>
</organism>
<comment type="caution">
    <text evidence="2">Lacks conserved residue(s) required for the propagation of feature annotation.</text>
</comment>
<feature type="chain" id="PRO_5027736975" description="CUB domain-containing protein" evidence="4">
    <location>
        <begin position="26"/>
        <end position="419"/>
    </location>
</feature>
<dbReference type="AlphaFoldDB" id="A0A6V7US45"/>
<dbReference type="PANTHER" id="PTHR47537">
    <property type="entry name" value="CUBILIN"/>
    <property type="match status" value="1"/>
</dbReference>
<evidence type="ECO:0000313" key="6">
    <source>
        <dbReference type="EMBL" id="CAD2163637.1"/>
    </source>
</evidence>
<keyword evidence="3" id="KW-0812">Transmembrane</keyword>
<dbReference type="Pfam" id="PF00431">
    <property type="entry name" value="CUB"/>
    <property type="match status" value="1"/>
</dbReference>
<evidence type="ECO:0000259" key="5">
    <source>
        <dbReference type="PROSITE" id="PS01180"/>
    </source>
</evidence>
<dbReference type="PROSITE" id="PS01180">
    <property type="entry name" value="CUB"/>
    <property type="match status" value="1"/>
</dbReference>
<proteinExistence type="predicted"/>
<keyword evidence="1" id="KW-1015">Disulfide bond</keyword>
<reference evidence="6 7" key="1">
    <citation type="submission" date="2020-08" db="EMBL/GenBank/DDBJ databases">
        <authorList>
            <person name="Koutsovoulos G."/>
            <person name="Danchin GJ E."/>
        </authorList>
    </citation>
    <scope>NUCLEOTIDE SEQUENCE [LARGE SCALE GENOMIC DNA]</scope>
</reference>